<dbReference type="PANTHER" id="PTHR11113:SF14">
    <property type="entry name" value="N-ACETYLGLUCOSAMINE-6-PHOSPHATE DEACETYLASE"/>
    <property type="match status" value="1"/>
</dbReference>
<dbReference type="Pfam" id="PF01979">
    <property type="entry name" value="Amidohydro_1"/>
    <property type="match status" value="1"/>
</dbReference>
<comment type="similarity">
    <text evidence="1">Belongs to the metallo-dependent hydrolases superfamily. NagA family.</text>
</comment>
<evidence type="ECO:0000256" key="1">
    <source>
        <dbReference type="ARBA" id="ARBA00010716"/>
    </source>
</evidence>
<sequence length="445" mass="47713">MTEQYQAESPAAILAQRQQLAQAIDHTLQEEAQPFAIVNARKIDANGVTDHAWLVSDGTSITAVGTLNEQASAETTVERMIAADHELAVAIATAHVQPDQIIDAQMRIMTPGYIDIHAHGSWGNSFDDGDQGIVMARAGHMVHGTTRQVLSLITNPLDVMCRNLQTVHSVMQRRADVLGSHLEGPFLALSRKGAHDPNCLIDSTPEAVQKLLDAAQGSLRQITIAPELPHGLLAIYQLANAGVVPAVGHCDADYATAVRAFDAGARIMTHMFDAMNGIHHREPGPIPAAVEDERVSIELINDGFHVQNPVIRMGWNFAPHRIVFVTDAMAATDCPDGQYKLGELDVNVVDGHARLVSNGAIAGSTLLLEHAVQRAVLELGFNAAHAVEAATLAPARALGLDKPNSITKQPLGLLRPSYAADVLLLNAATWQVEQVWCAGHSIPRA</sequence>
<dbReference type="InterPro" id="IPR011059">
    <property type="entry name" value="Metal-dep_hydrolase_composite"/>
</dbReference>
<proteinExistence type="inferred from homology"/>
<gene>
    <name evidence="6" type="ORF">D2E26_0837</name>
</gene>
<evidence type="ECO:0000313" key="7">
    <source>
        <dbReference type="Proteomes" id="UP000287609"/>
    </source>
</evidence>
<dbReference type="Gene3D" id="3.20.20.140">
    <property type="entry name" value="Metal-dependent hydrolases"/>
    <property type="match status" value="1"/>
</dbReference>
<protein>
    <submittedName>
        <fullName evidence="6">N-acetylglucosamine-6-phosphate deacetylase</fullName>
    </submittedName>
</protein>
<evidence type="ECO:0000256" key="2">
    <source>
        <dbReference type="ARBA" id="ARBA00022723"/>
    </source>
</evidence>
<dbReference type="InterPro" id="IPR032466">
    <property type="entry name" value="Metal_Hydrolase"/>
</dbReference>
<dbReference type="CDD" id="cd00854">
    <property type="entry name" value="NagA"/>
    <property type="match status" value="1"/>
</dbReference>
<evidence type="ECO:0000256" key="3">
    <source>
        <dbReference type="ARBA" id="ARBA00022801"/>
    </source>
</evidence>
<dbReference type="GO" id="GO:0006046">
    <property type="term" value="P:N-acetylglucosamine catabolic process"/>
    <property type="evidence" value="ECO:0007669"/>
    <property type="project" value="TreeGrafter"/>
</dbReference>
<evidence type="ECO:0000313" key="6">
    <source>
        <dbReference type="EMBL" id="RSX54783.1"/>
    </source>
</evidence>
<reference evidence="6 7" key="1">
    <citation type="submission" date="2018-09" db="EMBL/GenBank/DDBJ databases">
        <title>Characterization of the phylogenetic diversity of five novel species belonging to the genus Bifidobacterium.</title>
        <authorList>
            <person name="Lugli G.A."/>
            <person name="Duranti S."/>
            <person name="Milani C."/>
        </authorList>
    </citation>
    <scope>NUCLEOTIDE SEQUENCE [LARGE SCALE GENOMIC DNA]</scope>
    <source>
        <strain evidence="6 7">2036B</strain>
    </source>
</reference>
<accession>A0A430FPM7</accession>
<dbReference type="OrthoDB" id="9776488at2"/>
<dbReference type="GO" id="GO:0008448">
    <property type="term" value="F:N-acetylglucosamine-6-phosphate deacetylase activity"/>
    <property type="evidence" value="ECO:0007669"/>
    <property type="project" value="InterPro"/>
</dbReference>
<evidence type="ECO:0000259" key="5">
    <source>
        <dbReference type="Pfam" id="PF01979"/>
    </source>
</evidence>
<keyword evidence="3" id="KW-0378">Hydrolase</keyword>
<keyword evidence="4" id="KW-0119">Carbohydrate metabolism</keyword>
<evidence type="ECO:0000256" key="4">
    <source>
        <dbReference type="ARBA" id="ARBA00023277"/>
    </source>
</evidence>
<feature type="domain" description="Amidohydrolase-related" evidence="5">
    <location>
        <begin position="108"/>
        <end position="439"/>
    </location>
</feature>
<keyword evidence="7" id="KW-1185">Reference proteome</keyword>
<dbReference type="SUPFAM" id="SSF51556">
    <property type="entry name" value="Metallo-dependent hydrolases"/>
    <property type="match status" value="1"/>
</dbReference>
<dbReference type="PANTHER" id="PTHR11113">
    <property type="entry name" value="N-ACETYLGLUCOSAMINE-6-PHOSPHATE DEACETYLASE"/>
    <property type="match status" value="1"/>
</dbReference>
<organism evidence="6 7">
    <name type="scientific">Bifidobacterium dolichotidis</name>
    <dbReference type="NCBI Taxonomy" id="2306976"/>
    <lineage>
        <taxon>Bacteria</taxon>
        <taxon>Bacillati</taxon>
        <taxon>Actinomycetota</taxon>
        <taxon>Actinomycetes</taxon>
        <taxon>Bifidobacteriales</taxon>
        <taxon>Bifidobacteriaceae</taxon>
        <taxon>Bifidobacterium</taxon>
    </lineage>
</organism>
<dbReference type="EMBL" id="QXGM01000002">
    <property type="protein sequence ID" value="RSX54783.1"/>
    <property type="molecule type" value="Genomic_DNA"/>
</dbReference>
<dbReference type="Proteomes" id="UP000287609">
    <property type="component" value="Unassembled WGS sequence"/>
</dbReference>
<dbReference type="InterPro" id="IPR006680">
    <property type="entry name" value="Amidohydro-rel"/>
</dbReference>
<dbReference type="Gene3D" id="2.30.40.10">
    <property type="entry name" value="Urease, subunit C, domain 1"/>
    <property type="match status" value="1"/>
</dbReference>
<dbReference type="GO" id="GO:0046872">
    <property type="term" value="F:metal ion binding"/>
    <property type="evidence" value="ECO:0007669"/>
    <property type="project" value="UniProtKB-KW"/>
</dbReference>
<name>A0A430FPM7_9BIFI</name>
<comment type="caution">
    <text evidence="6">The sequence shown here is derived from an EMBL/GenBank/DDBJ whole genome shotgun (WGS) entry which is preliminary data.</text>
</comment>
<dbReference type="InterPro" id="IPR003764">
    <property type="entry name" value="GlcNAc_6-P_deAcase"/>
</dbReference>
<dbReference type="RefSeq" id="WP_125963484.1">
    <property type="nucleotide sequence ID" value="NZ_QXGM01000002.1"/>
</dbReference>
<dbReference type="AlphaFoldDB" id="A0A430FPM7"/>
<keyword evidence="2" id="KW-0479">Metal-binding</keyword>